<feature type="non-terminal residue" evidence="2">
    <location>
        <position position="1"/>
    </location>
</feature>
<dbReference type="PANTHER" id="PTHR12486">
    <property type="entry name" value="APRATAXIN-RELATED"/>
    <property type="match status" value="1"/>
</dbReference>
<dbReference type="InterPro" id="IPR036265">
    <property type="entry name" value="HIT-like_sf"/>
</dbReference>
<protein>
    <recommendedName>
        <fullName evidence="1">Aprataxin C2HE/C2H2/C2HC zinc finger domain-containing protein</fullName>
    </recommendedName>
</protein>
<dbReference type="InterPro" id="IPR032566">
    <property type="entry name" value="Znf-C2HE"/>
</dbReference>
<evidence type="ECO:0000313" key="3">
    <source>
        <dbReference type="Proteomes" id="UP001190700"/>
    </source>
</evidence>
<feature type="domain" description="Aprataxin C2HE/C2H2/C2HC zinc finger" evidence="1">
    <location>
        <begin position="52"/>
        <end position="106"/>
    </location>
</feature>
<dbReference type="Gene3D" id="3.30.428.10">
    <property type="entry name" value="HIT-like"/>
    <property type="match status" value="1"/>
</dbReference>
<dbReference type="PROSITE" id="PS00892">
    <property type="entry name" value="HIT_1"/>
    <property type="match status" value="1"/>
</dbReference>
<dbReference type="SUPFAM" id="SSF54197">
    <property type="entry name" value="HIT-like"/>
    <property type="match status" value="1"/>
</dbReference>
<dbReference type="InterPro" id="IPR019808">
    <property type="entry name" value="Histidine_triad_CS"/>
</dbReference>
<dbReference type="GO" id="GO:0003725">
    <property type="term" value="F:double-stranded RNA binding"/>
    <property type="evidence" value="ECO:0007669"/>
    <property type="project" value="TreeGrafter"/>
</dbReference>
<dbReference type="AlphaFoldDB" id="A0AAE0FDS8"/>
<dbReference type="PANTHER" id="PTHR12486:SF4">
    <property type="entry name" value="APRATAXIN"/>
    <property type="match status" value="1"/>
</dbReference>
<proteinExistence type="predicted"/>
<reference evidence="2 3" key="1">
    <citation type="journal article" date="2015" name="Genome Biol. Evol.">
        <title>Comparative Genomics of a Bacterivorous Green Alga Reveals Evolutionary Causalities and Consequences of Phago-Mixotrophic Mode of Nutrition.</title>
        <authorList>
            <person name="Burns J.A."/>
            <person name="Paasch A."/>
            <person name="Narechania A."/>
            <person name="Kim E."/>
        </authorList>
    </citation>
    <scope>NUCLEOTIDE SEQUENCE [LARGE SCALE GENOMIC DNA]</scope>
    <source>
        <strain evidence="2 3">PLY_AMNH</strain>
    </source>
</reference>
<dbReference type="GO" id="GO:0030983">
    <property type="term" value="F:mismatched DNA binding"/>
    <property type="evidence" value="ECO:0007669"/>
    <property type="project" value="TreeGrafter"/>
</dbReference>
<evidence type="ECO:0000259" key="1">
    <source>
        <dbReference type="Pfam" id="PF16278"/>
    </source>
</evidence>
<comment type="caution">
    <text evidence="2">The sequence shown here is derived from an EMBL/GenBank/DDBJ whole genome shotgun (WGS) entry which is preliminary data.</text>
</comment>
<keyword evidence="3" id="KW-1185">Reference proteome</keyword>
<dbReference type="Proteomes" id="UP001190700">
    <property type="component" value="Unassembled WGS sequence"/>
</dbReference>
<dbReference type="Pfam" id="PF16278">
    <property type="entry name" value="zf-C2HE"/>
    <property type="match status" value="1"/>
</dbReference>
<sequence length="122" mass="13731">ARELTREHPGLPFRIGFHASPSLQQMHMHVISQDLLGSNMKHKKHWNSFISPFFQDAESILAQLCSEGQVTVADYAVAEGWLKADLRCHRCEGNFKNMPTLKAHVTVCKAPLKALDTANQLH</sequence>
<name>A0AAE0FDS8_9CHLO</name>
<dbReference type="EMBL" id="LGRX02019961">
    <property type="protein sequence ID" value="KAK3257936.1"/>
    <property type="molecule type" value="Genomic_DNA"/>
</dbReference>
<dbReference type="Pfam" id="PF11969">
    <property type="entry name" value="DcpS_C"/>
    <property type="match status" value="1"/>
</dbReference>
<accession>A0AAE0FDS8</accession>
<gene>
    <name evidence="2" type="ORF">CYMTET_32995</name>
</gene>
<organism evidence="2 3">
    <name type="scientific">Cymbomonas tetramitiformis</name>
    <dbReference type="NCBI Taxonomy" id="36881"/>
    <lineage>
        <taxon>Eukaryota</taxon>
        <taxon>Viridiplantae</taxon>
        <taxon>Chlorophyta</taxon>
        <taxon>Pyramimonadophyceae</taxon>
        <taxon>Pyramimonadales</taxon>
        <taxon>Pyramimonadaceae</taxon>
        <taxon>Cymbomonas</taxon>
    </lineage>
</organism>
<dbReference type="GO" id="GO:0000012">
    <property type="term" value="P:single strand break repair"/>
    <property type="evidence" value="ECO:0007669"/>
    <property type="project" value="TreeGrafter"/>
</dbReference>
<dbReference type="GO" id="GO:0003697">
    <property type="term" value="F:single-stranded DNA binding"/>
    <property type="evidence" value="ECO:0007669"/>
    <property type="project" value="TreeGrafter"/>
</dbReference>
<evidence type="ECO:0000313" key="2">
    <source>
        <dbReference type="EMBL" id="KAK3257936.1"/>
    </source>
</evidence>
<dbReference type="GO" id="GO:0033699">
    <property type="term" value="F:DNA 5'-adenosine monophosphate hydrolase activity"/>
    <property type="evidence" value="ECO:0007669"/>
    <property type="project" value="TreeGrafter"/>
</dbReference>
<dbReference type="GO" id="GO:0005634">
    <property type="term" value="C:nucleus"/>
    <property type="evidence" value="ECO:0007669"/>
    <property type="project" value="TreeGrafter"/>
</dbReference>
<dbReference type="GO" id="GO:1990165">
    <property type="term" value="F:single-strand break-containing DNA binding"/>
    <property type="evidence" value="ECO:0007669"/>
    <property type="project" value="TreeGrafter"/>
</dbReference>